<proteinExistence type="predicted"/>
<accession>A0A3B0PQA6</accession>
<dbReference type="AlphaFoldDB" id="A0A3B0PQA6"/>
<dbReference type="Pfam" id="PF04518">
    <property type="entry name" value="Effector_1"/>
    <property type="match status" value="1"/>
</dbReference>
<dbReference type="KEGG" id="chla:C834K_0941"/>
<keyword evidence="2" id="KW-1185">Reference proteome</keyword>
<reference evidence="2" key="1">
    <citation type="submission" date="2017-11" db="EMBL/GenBank/DDBJ databases">
        <authorList>
            <person name="Seth-Smith MB H."/>
        </authorList>
    </citation>
    <scope>NUCLEOTIDE SEQUENCE [LARGE SCALE GENOMIC DNA]</scope>
</reference>
<name>A0A3B0PQA6_9CHLA</name>
<evidence type="ECO:0000313" key="2">
    <source>
        <dbReference type="Proteomes" id="UP000258476"/>
    </source>
</evidence>
<evidence type="ECO:0000313" key="1">
    <source>
        <dbReference type="EMBL" id="SYX09373.1"/>
    </source>
</evidence>
<organism evidence="1 2">
    <name type="scientific">Chlamydia poikilotherma</name>
    <dbReference type="NCBI Taxonomy" id="1967783"/>
    <lineage>
        <taxon>Bacteria</taxon>
        <taxon>Pseudomonadati</taxon>
        <taxon>Chlamydiota</taxon>
        <taxon>Chlamydiia</taxon>
        <taxon>Chlamydiales</taxon>
        <taxon>Chlamydiaceae</taxon>
        <taxon>Chlamydia/Chlamydophila group</taxon>
        <taxon>Chlamydia</taxon>
    </lineage>
</organism>
<dbReference type="EMBL" id="LS992154">
    <property type="protein sequence ID" value="SYX09373.1"/>
    <property type="molecule type" value="Genomic_DNA"/>
</dbReference>
<dbReference type="Proteomes" id="UP000258476">
    <property type="component" value="Chromosome"/>
</dbReference>
<sequence>MKNSSIQGYQQANQISEGRVFAERRVSPAEVAADYTKMNEVASHLKIMHDLLKEASDLGLHRDFVSSLKHDFLDTGFELAVIQTVLTEKENKELRKEANKIFQEHLDRISPQALTTAPELAPVADSIVNKMPFQSAFAYILLDKYIPAQETALYALGRELNLSGYAQNLFSPLLEIIKSFNSAPIVYNLGSYISQTSGTANFKFGYQMIVDRYEEECLQLRNDIKSAENAQLLLKQISKNIQGNSSLSDAQKKQLEDIVKGYNNELGIMLNQMKNLILNLNALVFIPGNNEYDPSYKIMGSDFSIIKLQDLEHKVVDGEIDIKTGTAKGGLLNFFNNCLSDVQNYGDLAQTHQLMLELQMRAMQQEWSLIAASLKLIHNVYRTLISSYN</sequence>
<dbReference type="OrthoDB" id="18807at2"/>
<evidence type="ECO:0008006" key="3">
    <source>
        <dbReference type="Google" id="ProtNLM"/>
    </source>
</evidence>
<gene>
    <name evidence="1" type="ORF">C834K_0941</name>
</gene>
<dbReference type="RefSeq" id="WP_117274653.1">
    <property type="nucleotide sequence ID" value="NZ_LS992154.1"/>
</dbReference>
<protein>
    <recommendedName>
        <fullName evidence="3">Effector from type III secretion system family protein</fullName>
    </recommendedName>
</protein>
<dbReference type="InterPro" id="IPR007606">
    <property type="entry name" value="T3SS_effector"/>
</dbReference>